<evidence type="ECO:0000313" key="5">
    <source>
        <dbReference type="Proteomes" id="UP000249464"/>
    </source>
</evidence>
<dbReference type="GO" id="GO:0006310">
    <property type="term" value="P:DNA recombination"/>
    <property type="evidence" value="ECO:0007669"/>
    <property type="project" value="UniProtKB-KW"/>
</dbReference>
<dbReference type="EMBL" id="FQNC01000044">
    <property type="protein sequence ID" value="SGY57916.1"/>
    <property type="molecule type" value="Genomic_DNA"/>
</dbReference>
<comment type="cofactor">
    <cofactor evidence="1">
        <name>Mg(2+)</name>
        <dbReference type="ChEBI" id="CHEBI:18420"/>
    </cofactor>
</comment>
<reference evidence="4 5" key="1">
    <citation type="submission" date="2016-11" db="EMBL/GenBank/DDBJ databases">
        <authorList>
            <person name="Jaros S."/>
            <person name="Januszkiewicz K."/>
            <person name="Wedrychowicz H."/>
        </authorList>
    </citation>
    <scope>NUCLEOTIDE SEQUENCE [LARGE SCALE GENOMIC DNA]</scope>
</reference>
<dbReference type="GO" id="GO:0005524">
    <property type="term" value="F:ATP binding"/>
    <property type="evidence" value="ECO:0007669"/>
    <property type="project" value="UniProtKB-KW"/>
</dbReference>
<keyword evidence="1" id="KW-0067">ATP-binding</keyword>
<keyword evidence="1" id="KW-0234">DNA repair</keyword>
<organism evidence="4 5">
    <name type="scientific">Microbotryum silenes-dioicae</name>
    <dbReference type="NCBI Taxonomy" id="796604"/>
    <lineage>
        <taxon>Eukaryota</taxon>
        <taxon>Fungi</taxon>
        <taxon>Dikarya</taxon>
        <taxon>Basidiomycota</taxon>
        <taxon>Pucciniomycotina</taxon>
        <taxon>Microbotryomycetes</taxon>
        <taxon>Microbotryales</taxon>
        <taxon>Microbotryaceae</taxon>
        <taxon>Microbotryum</taxon>
    </lineage>
</organism>
<dbReference type="InterPro" id="IPR010285">
    <property type="entry name" value="DNA_helicase_pif1-like_DEAD"/>
</dbReference>
<comment type="similarity">
    <text evidence="1">Belongs to the helicase family.</text>
</comment>
<keyword evidence="1" id="KW-0547">Nucleotide-binding</keyword>
<accession>A0A2X0P949</accession>
<feature type="region of interest" description="Disordered" evidence="2">
    <location>
        <begin position="1"/>
        <end position="36"/>
    </location>
</feature>
<comment type="catalytic activity">
    <reaction evidence="1">
        <text>ATP + H2O = ADP + phosphate + H(+)</text>
        <dbReference type="Rhea" id="RHEA:13065"/>
        <dbReference type="ChEBI" id="CHEBI:15377"/>
        <dbReference type="ChEBI" id="CHEBI:15378"/>
        <dbReference type="ChEBI" id="CHEBI:30616"/>
        <dbReference type="ChEBI" id="CHEBI:43474"/>
        <dbReference type="ChEBI" id="CHEBI:456216"/>
        <dbReference type="EC" id="5.6.2.3"/>
    </reaction>
</comment>
<dbReference type="GO" id="GO:0016787">
    <property type="term" value="F:hydrolase activity"/>
    <property type="evidence" value="ECO:0007669"/>
    <property type="project" value="UniProtKB-KW"/>
</dbReference>
<feature type="compositionally biased region" description="Polar residues" evidence="2">
    <location>
        <begin position="18"/>
        <end position="35"/>
    </location>
</feature>
<keyword evidence="1" id="KW-0227">DNA damage</keyword>
<evidence type="ECO:0000256" key="1">
    <source>
        <dbReference type="RuleBase" id="RU363044"/>
    </source>
</evidence>
<name>A0A2X0P949_9BASI</name>
<keyword evidence="1" id="KW-0233">DNA recombination</keyword>
<keyword evidence="1" id="KW-0347">Helicase</keyword>
<feature type="domain" description="DNA helicase Pif1-like DEAD-box helicase" evidence="3">
    <location>
        <begin position="34"/>
        <end position="59"/>
    </location>
</feature>
<sequence length="67" mass="7101">MDSSKNTNSCNKSRKRTSSGCVNCGSPSRGRSSTARFGGVTVVLAGDPKQCLPVILNGSVRIRWSVE</sequence>
<dbReference type="GO" id="GO:0043139">
    <property type="term" value="F:5'-3' DNA helicase activity"/>
    <property type="evidence" value="ECO:0007669"/>
    <property type="project" value="UniProtKB-EC"/>
</dbReference>
<dbReference type="GO" id="GO:0000723">
    <property type="term" value="P:telomere maintenance"/>
    <property type="evidence" value="ECO:0007669"/>
    <property type="project" value="InterPro"/>
</dbReference>
<dbReference type="EC" id="5.6.2.3" evidence="1"/>
<feature type="compositionally biased region" description="Polar residues" evidence="2">
    <location>
        <begin position="1"/>
        <end position="11"/>
    </location>
</feature>
<keyword evidence="5" id="KW-1185">Reference proteome</keyword>
<keyword evidence="1" id="KW-0378">Hydrolase</keyword>
<dbReference type="Proteomes" id="UP000249464">
    <property type="component" value="Unassembled WGS sequence"/>
</dbReference>
<proteinExistence type="inferred from homology"/>
<evidence type="ECO:0000259" key="3">
    <source>
        <dbReference type="Pfam" id="PF05970"/>
    </source>
</evidence>
<evidence type="ECO:0000256" key="2">
    <source>
        <dbReference type="SAM" id="MobiDB-lite"/>
    </source>
</evidence>
<protein>
    <recommendedName>
        <fullName evidence="1">ATP-dependent DNA helicase</fullName>
        <ecNumber evidence="1">5.6.2.3</ecNumber>
    </recommendedName>
</protein>
<dbReference type="AlphaFoldDB" id="A0A2X0P949"/>
<evidence type="ECO:0000313" key="4">
    <source>
        <dbReference type="EMBL" id="SGY57916.1"/>
    </source>
</evidence>
<gene>
    <name evidence="4" type="primary">BQ5605_C006g04321</name>
    <name evidence="4" type="ORF">BQ5605_C006G04321</name>
</gene>
<dbReference type="GO" id="GO:0006281">
    <property type="term" value="P:DNA repair"/>
    <property type="evidence" value="ECO:0007669"/>
    <property type="project" value="UniProtKB-KW"/>
</dbReference>
<dbReference type="Pfam" id="PF05970">
    <property type="entry name" value="PIF1"/>
    <property type="match status" value="1"/>
</dbReference>